<feature type="zinc finger region" description="C3H1-type" evidence="7">
    <location>
        <begin position="66"/>
        <end position="85"/>
    </location>
</feature>
<feature type="region of interest" description="Disordered" evidence="8">
    <location>
        <begin position="273"/>
        <end position="304"/>
    </location>
</feature>
<feature type="domain" description="WWE" evidence="10">
    <location>
        <begin position="162"/>
        <end position="252"/>
    </location>
</feature>
<dbReference type="InterPro" id="IPR037197">
    <property type="entry name" value="WWE_dom_sf"/>
</dbReference>
<feature type="domain" description="WWE" evidence="10">
    <location>
        <begin position="343"/>
        <end position="430"/>
    </location>
</feature>
<dbReference type="PROSITE" id="PS50918">
    <property type="entry name" value="WWE"/>
    <property type="match status" value="2"/>
</dbReference>
<dbReference type="GO" id="GO:1990404">
    <property type="term" value="F:NAD+-protein mono-ADP-ribosyltransferase activity"/>
    <property type="evidence" value="ECO:0007669"/>
    <property type="project" value="TreeGrafter"/>
</dbReference>
<feature type="domain" description="C3H1-type" evidence="9">
    <location>
        <begin position="39"/>
        <end position="65"/>
    </location>
</feature>
<reference evidence="11" key="1">
    <citation type="submission" date="2025-08" db="UniProtKB">
        <authorList>
            <consortium name="Ensembl"/>
        </authorList>
    </citation>
    <scope>IDENTIFICATION</scope>
</reference>
<protein>
    <submittedName>
        <fullName evidence="11">Si:ch211-244b2.4</fullName>
    </submittedName>
</protein>
<evidence type="ECO:0000259" key="10">
    <source>
        <dbReference type="PROSITE" id="PS50918"/>
    </source>
</evidence>
<keyword evidence="3 7" id="KW-0863">Zinc-finger</keyword>
<accession>A0A3Q3FNI6</accession>
<comment type="similarity">
    <text evidence="6">Belongs to the ARTD/PARP family.</text>
</comment>
<dbReference type="FunCoup" id="A0A3Q3FNI6">
    <property type="interactions" value="42"/>
</dbReference>
<dbReference type="GO" id="GO:0003950">
    <property type="term" value="F:NAD+ poly-ADP-ribosyltransferase activity"/>
    <property type="evidence" value="ECO:0007669"/>
    <property type="project" value="TreeGrafter"/>
</dbReference>
<feature type="region of interest" description="Disordered" evidence="8">
    <location>
        <begin position="1"/>
        <end position="42"/>
    </location>
</feature>
<dbReference type="Pfam" id="PF23466">
    <property type="entry name" value="WWE_4"/>
    <property type="match status" value="1"/>
</dbReference>
<evidence type="ECO:0000259" key="9">
    <source>
        <dbReference type="PROSITE" id="PS50103"/>
    </source>
</evidence>
<evidence type="ECO:0000256" key="2">
    <source>
        <dbReference type="ARBA" id="ARBA00022723"/>
    </source>
</evidence>
<dbReference type="Pfam" id="PF00642">
    <property type="entry name" value="zf-CCCH"/>
    <property type="match status" value="1"/>
</dbReference>
<feature type="compositionally biased region" description="Polar residues" evidence="8">
    <location>
        <begin position="284"/>
        <end position="300"/>
    </location>
</feature>
<dbReference type="InterPro" id="IPR000571">
    <property type="entry name" value="Znf_CCCH"/>
</dbReference>
<dbReference type="GO" id="GO:0005634">
    <property type="term" value="C:nucleus"/>
    <property type="evidence" value="ECO:0007669"/>
    <property type="project" value="UniProtKB-SubCell"/>
</dbReference>
<keyword evidence="4 7" id="KW-0862">Zinc</keyword>
<feature type="region of interest" description="Disordered" evidence="8">
    <location>
        <begin position="189"/>
        <end position="212"/>
    </location>
</feature>
<keyword evidence="12" id="KW-1185">Reference proteome</keyword>
<dbReference type="AlphaFoldDB" id="A0A3Q3FNI6"/>
<sequence length="433" mass="49589">MATARSFSEEENPSDCEFDASEESDSDDNTDEESDPQVNGREPCKFYNKGRCRDGTNCQYLHMCKYALKGNCHYGSRCKLNHPRERRASSGARHRSTSTEPKLTDGRFYQWQLNAGNNWLDIENDHIIEAQYSLPHTKSIKLYNTQYGAVSIDFKRLKVYGKNLRVRRLDDGNTEWIWFCTLRRKWKKYGDKDSKGNPSPVKSSDVENKFQSNPTGSYTFNIGAETFEIKFKDMRQVGQNGKRKVTRRPLYRQKQVAAAAAARNKCTGLHAQANYKQKKEKTARGSNGPTGPDNTSMSSPEKTKDQRILRECSCGWSKVTTYLGLRVHQGKAKCVGNDQQVSTLASVLQNIPLSNPQWQFEGKNGAWYIFKHRRGTSTECSVSSDDIERKYQQDTTGTMRFNVNTQSYELNFQAMTQTNLQNRSSRTIRRVLV</sequence>
<evidence type="ECO:0000256" key="7">
    <source>
        <dbReference type="PROSITE-ProRule" id="PRU00723"/>
    </source>
</evidence>
<evidence type="ECO:0000313" key="11">
    <source>
        <dbReference type="Ensembl" id="ENSLBEP00000022081.1"/>
    </source>
</evidence>
<dbReference type="PANTHER" id="PTHR45740">
    <property type="entry name" value="POLY [ADP-RIBOSE] POLYMERASE"/>
    <property type="match status" value="1"/>
</dbReference>
<dbReference type="Gene3D" id="3.30.720.50">
    <property type="match status" value="2"/>
</dbReference>
<name>A0A3Q3FNI6_9LABR</name>
<dbReference type="PROSITE" id="PS50103">
    <property type="entry name" value="ZF_C3H1"/>
    <property type="match status" value="2"/>
</dbReference>
<dbReference type="GO" id="GO:0008270">
    <property type="term" value="F:zinc ion binding"/>
    <property type="evidence" value="ECO:0007669"/>
    <property type="project" value="UniProtKB-KW"/>
</dbReference>
<feature type="domain" description="C3H1-type" evidence="9">
    <location>
        <begin position="66"/>
        <end position="85"/>
    </location>
</feature>
<proteinExistence type="inferred from homology"/>
<evidence type="ECO:0000256" key="6">
    <source>
        <dbReference type="ARBA" id="ARBA00024347"/>
    </source>
</evidence>
<reference evidence="11" key="2">
    <citation type="submission" date="2025-09" db="UniProtKB">
        <authorList>
            <consortium name="Ensembl"/>
        </authorList>
    </citation>
    <scope>IDENTIFICATION</scope>
</reference>
<evidence type="ECO:0000256" key="3">
    <source>
        <dbReference type="ARBA" id="ARBA00022771"/>
    </source>
</evidence>
<evidence type="ECO:0000256" key="5">
    <source>
        <dbReference type="ARBA" id="ARBA00023242"/>
    </source>
</evidence>
<comment type="subcellular location">
    <subcellularLocation>
        <location evidence="1">Nucleus</location>
    </subcellularLocation>
</comment>
<organism evidence="11 12">
    <name type="scientific">Labrus bergylta</name>
    <name type="common">ballan wrasse</name>
    <dbReference type="NCBI Taxonomy" id="56723"/>
    <lineage>
        <taxon>Eukaryota</taxon>
        <taxon>Metazoa</taxon>
        <taxon>Chordata</taxon>
        <taxon>Craniata</taxon>
        <taxon>Vertebrata</taxon>
        <taxon>Euteleostomi</taxon>
        <taxon>Actinopterygii</taxon>
        <taxon>Neopterygii</taxon>
        <taxon>Teleostei</taxon>
        <taxon>Neoteleostei</taxon>
        <taxon>Acanthomorphata</taxon>
        <taxon>Eupercaria</taxon>
        <taxon>Labriformes</taxon>
        <taxon>Labridae</taxon>
        <taxon>Labrus</taxon>
    </lineage>
</organism>
<evidence type="ECO:0000256" key="4">
    <source>
        <dbReference type="ARBA" id="ARBA00022833"/>
    </source>
</evidence>
<dbReference type="Pfam" id="PF02825">
    <property type="entry name" value="WWE"/>
    <property type="match status" value="2"/>
</dbReference>
<dbReference type="InterPro" id="IPR004170">
    <property type="entry name" value="WWE_dom"/>
</dbReference>
<keyword evidence="2 7" id="KW-0479">Metal-binding</keyword>
<dbReference type="SUPFAM" id="SSF117839">
    <property type="entry name" value="WWE domain"/>
    <property type="match status" value="2"/>
</dbReference>
<keyword evidence="5" id="KW-0539">Nucleus</keyword>
<dbReference type="InterPro" id="IPR036855">
    <property type="entry name" value="Znf_CCCH_sf"/>
</dbReference>
<dbReference type="InParanoid" id="A0A3Q3FNI6"/>
<dbReference type="Ensembl" id="ENSLBET00000023249.1">
    <property type="protein sequence ID" value="ENSLBEP00000022081.1"/>
    <property type="gene ID" value="ENSLBEG00000016973.1"/>
</dbReference>
<dbReference type="GeneTree" id="ENSGT00940000164581"/>
<dbReference type="STRING" id="56723.ENSLBEP00000022081"/>
<evidence type="ECO:0000313" key="12">
    <source>
        <dbReference type="Proteomes" id="UP000261660"/>
    </source>
</evidence>
<feature type="compositionally biased region" description="Acidic residues" evidence="8">
    <location>
        <begin position="9"/>
        <end position="35"/>
    </location>
</feature>
<dbReference type="PANTHER" id="PTHR45740:SF14">
    <property type="entry name" value="NOVEL PROTEIN"/>
    <property type="match status" value="1"/>
</dbReference>
<dbReference type="Proteomes" id="UP000261660">
    <property type="component" value="Unplaced"/>
</dbReference>
<feature type="zinc finger region" description="C3H1-type" evidence="7">
    <location>
        <begin position="39"/>
        <end position="65"/>
    </location>
</feature>
<dbReference type="SUPFAM" id="SSF90229">
    <property type="entry name" value="CCCH zinc finger"/>
    <property type="match status" value="1"/>
</dbReference>
<evidence type="ECO:0000256" key="1">
    <source>
        <dbReference type="ARBA" id="ARBA00004123"/>
    </source>
</evidence>
<dbReference type="InterPro" id="IPR051712">
    <property type="entry name" value="ARTD-AVP"/>
</dbReference>
<evidence type="ECO:0000256" key="8">
    <source>
        <dbReference type="SAM" id="MobiDB-lite"/>
    </source>
</evidence>